<accession>A0A0N0BJN4</accession>
<reference evidence="2 3" key="1">
    <citation type="submission" date="2015-07" db="EMBL/GenBank/DDBJ databases">
        <title>The genome of Melipona quadrifasciata.</title>
        <authorList>
            <person name="Pan H."/>
            <person name="Kapheim K."/>
        </authorList>
    </citation>
    <scope>NUCLEOTIDE SEQUENCE [LARGE SCALE GENOMIC DNA]</scope>
    <source>
        <strain evidence="2">0111107301</strain>
        <tissue evidence="2">Whole body</tissue>
    </source>
</reference>
<protein>
    <submittedName>
        <fullName evidence="2">Uncharacterized protein</fullName>
    </submittedName>
</protein>
<dbReference type="EMBL" id="KQ435712">
    <property type="protein sequence ID" value="KOX79392.1"/>
    <property type="molecule type" value="Genomic_DNA"/>
</dbReference>
<dbReference type="Proteomes" id="UP000053105">
    <property type="component" value="Unassembled WGS sequence"/>
</dbReference>
<feature type="region of interest" description="Disordered" evidence="1">
    <location>
        <begin position="257"/>
        <end position="280"/>
    </location>
</feature>
<dbReference type="AlphaFoldDB" id="A0A0N0BJN4"/>
<gene>
    <name evidence="2" type="ORF">WN51_09230</name>
</gene>
<evidence type="ECO:0000256" key="1">
    <source>
        <dbReference type="SAM" id="MobiDB-lite"/>
    </source>
</evidence>
<evidence type="ECO:0000313" key="3">
    <source>
        <dbReference type="Proteomes" id="UP000053105"/>
    </source>
</evidence>
<organism evidence="2 3">
    <name type="scientific">Melipona quadrifasciata</name>
    <dbReference type="NCBI Taxonomy" id="166423"/>
    <lineage>
        <taxon>Eukaryota</taxon>
        <taxon>Metazoa</taxon>
        <taxon>Ecdysozoa</taxon>
        <taxon>Arthropoda</taxon>
        <taxon>Hexapoda</taxon>
        <taxon>Insecta</taxon>
        <taxon>Pterygota</taxon>
        <taxon>Neoptera</taxon>
        <taxon>Endopterygota</taxon>
        <taxon>Hymenoptera</taxon>
        <taxon>Apocrita</taxon>
        <taxon>Aculeata</taxon>
        <taxon>Apoidea</taxon>
        <taxon>Anthophila</taxon>
        <taxon>Apidae</taxon>
        <taxon>Melipona</taxon>
    </lineage>
</organism>
<feature type="compositionally biased region" description="Basic and acidic residues" evidence="1">
    <location>
        <begin position="258"/>
        <end position="267"/>
    </location>
</feature>
<keyword evidence="3" id="KW-1185">Reference proteome</keyword>
<dbReference type="OrthoDB" id="7699172at2759"/>
<evidence type="ECO:0000313" key="2">
    <source>
        <dbReference type="EMBL" id="KOX79392.1"/>
    </source>
</evidence>
<sequence>MISNAVRQCFDDLAFNNSRHHPEGYRQVATSYRYIFTISQSGIRKERIALYHLGKNLELTIGVLDQNRILRLGGEKALKVNKEERNQADRLKSPVVAKEVLRPEVPARHVVAIYFSSESQIKSSDDTKATLMANMRPEKELIKARGVKKISNNGVLVETSTKEEMQHVLGNKKLINAGLAISIPAEKRPMIIVYDVPNTLDEKQLLSSLRQQNFVGVEKKKFNETANFVLEVSPQIRETLLNSTKRLKTLQKGFIKNKSKEETEEKSTFPSGPGQQKKQAKTMLGTQLQTVPIRPHKILFAITLRDQPAITSGAQRRNIKEEKKQCSRPPTFPMFCLELFPATPQTSKRRSIKLPFLFLSSTLLYMDTSTNLTFMMALYRCKFSGEDNKYKKPTKMKSRMQKESADEETSAAGDVEARVILTPVKCRVERNRIARPSLKRHLRQRLQRKRVEETLLKVCPLRNRKLLDPALWRREILKIKAIKISN</sequence>
<proteinExistence type="predicted"/>
<name>A0A0N0BJN4_9HYME</name>